<evidence type="ECO:0000256" key="4">
    <source>
        <dbReference type="ARBA" id="ARBA00007447"/>
    </source>
</evidence>
<gene>
    <name evidence="19" type="ORF">PDE_07724</name>
</gene>
<feature type="active site" evidence="15">
    <location>
        <position position="125"/>
    </location>
</feature>
<dbReference type="GO" id="GO:0004190">
    <property type="term" value="F:aspartic-type endopeptidase activity"/>
    <property type="evidence" value="ECO:0007669"/>
    <property type="project" value="UniProtKB-KW"/>
</dbReference>
<evidence type="ECO:0000256" key="5">
    <source>
        <dbReference type="ARBA" id="ARBA00011245"/>
    </source>
</evidence>
<dbReference type="PRINTS" id="PR00792">
    <property type="entry name" value="PEPSIN"/>
</dbReference>
<evidence type="ECO:0000256" key="1">
    <source>
        <dbReference type="ARBA" id="ARBA00000043"/>
    </source>
</evidence>
<dbReference type="PROSITE" id="PS00141">
    <property type="entry name" value="ASP_PROTEASE"/>
    <property type="match status" value="2"/>
</dbReference>
<dbReference type="SUPFAM" id="SSF50630">
    <property type="entry name" value="Acid proteases"/>
    <property type="match status" value="1"/>
</dbReference>
<dbReference type="PANTHER" id="PTHR47966">
    <property type="entry name" value="BETA-SITE APP-CLEAVING ENZYME, ISOFORM A-RELATED"/>
    <property type="match status" value="1"/>
</dbReference>
<reference evidence="19 20" key="1">
    <citation type="journal article" date="2013" name="PLoS ONE">
        <title>Genomic and secretomic analyses reveal unique features of the lignocellulolytic enzyme system of Penicillium decumbens.</title>
        <authorList>
            <person name="Liu G."/>
            <person name="Zhang L."/>
            <person name="Wei X."/>
            <person name="Zou G."/>
            <person name="Qin Y."/>
            <person name="Ma L."/>
            <person name="Li J."/>
            <person name="Zheng H."/>
            <person name="Wang S."/>
            <person name="Wang C."/>
            <person name="Xun L."/>
            <person name="Zhao G.-P."/>
            <person name="Zhou Z."/>
            <person name="Qu Y."/>
        </authorList>
    </citation>
    <scope>NUCLEOTIDE SEQUENCE [LARGE SCALE GENOMIC DNA]</scope>
    <source>
        <strain evidence="20">114-2 / CGMCC 5302</strain>
    </source>
</reference>
<dbReference type="GO" id="GO:0005576">
    <property type="term" value="C:extracellular region"/>
    <property type="evidence" value="ECO:0007669"/>
    <property type="project" value="UniProtKB-SubCell"/>
</dbReference>
<comment type="subunit">
    <text evidence="5">Monomer.</text>
</comment>
<dbReference type="InterPro" id="IPR034163">
    <property type="entry name" value="Aspergillopepsin-like_cat_dom"/>
</dbReference>
<evidence type="ECO:0000256" key="9">
    <source>
        <dbReference type="ARBA" id="ARBA00022729"/>
    </source>
</evidence>
<keyword evidence="8 16" id="KW-0645">Protease</keyword>
<accession>S7ZQT4</accession>
<dbReference type="AlphaFoldDB" id="S7ZQT4"/>
<dbReference type="FunFam" id="2.40.70.10:FF:000026">
    <property type="entry name" value="Endothiapepsin"/>
    <property type="match status" value="1"/>
</dbReference>
<evidence type="ECO:0000256" key="8">
    <source>
        <dbReference type="ARBA" id="ARBA00022670"/>
    </source>
</evidence>
<dbReference type="Proteomes" id="UP000019376">
    <property type="component" value="Unassembled WGS sequence"/>
</dbReference>
<keyword evidence="14" id="KW-0325">Glycoprotein</keyword>
<keyword evidence="20" id="KW-1185">Reference proteome</keyword>
<evidence type="ECO:0000256" key="7">
    <source>
        <dbReference type="ARBA" id="ARBA00022525"/>
    </source>
</evidence>
<evidence type="ECO:0000256" key="11">
    <source>
        <dbReference type="ARBA" id="ARBA00022801"/>
    </source>
</evidence>
<dbReference type="InterPro" id="IPR001969">
    <property type="entry name" value="Aspartic_peptidase_AS"/>
</dbReference>
<keyword evidence="9 17" id="KW-0732">Signal</keyword>
<dbReference type="MEROPS" id="A01.079"/>
<dbReference type="EMBL" id="KB644414">
    <property type="protein sequence ID" value="EPS32764.1"/>
    <property type="molecule type" value="Genomic_DNA"/>
</dbReference>
<sequence>MQSYLSLILCLVLSVNVLAAPAPQPVRKSRSFHIERVKRSDYVAHGPVAIRKAFRKFGITPVDFQNITLKDFEPFEHQAFRVKSNQASIDEPDQTGAVSATSVQNDVEFVSPVSIGGQTVTLDFDTGSSDMWVFNAGLPASITAGRDIYDPAKSTTYKKVEGGTFKISYGDSSSASGGLAQDVVNIGGATVKDQIFGLPDRVSSSFVDDTYSNGLVGLGFSSINTFTPGPQKTFFDNIASDLEEPVFTARLRSDGVGEYEFGKVDHAKYTGNLVNISVDSSSGFWQFEAGYFAVGSDALQKVTQVPRAIADTGTSLMLVSPEVVTAYYKKVQNAAYSSGVSGWVYPCSAKLPSLTVALGDKYQATIPGSLVNFAEVGKNTTTGETVCYGGIQSNQGSSLQIFGDVFLKALFVVFDQRGPSLGFAAPA</sequence>
<dbReference type="HOGENOM" id="CLU_013253_0_1_1"/>
<dbReference type="Gene3D" id="2.40.70.10">
    <property type="entry name" value="Acid Proteases"/>
    <property type="match status" value="2"/>
</dbReference>
<feature type="active site" evidence="15">
    <location>
        <position position="311"/>
    </location>
</feature>
<evidence type="ECO:0000313" key="20">
    <source>
        <dbReference type="Proteomes" id="UP000019376"/>
    </source>
</evidence>
<evidence type="ECO:0000259" key="18">
    <source>
        <dbReference type="PROSITE" id="PS51767"/>
    </source>
</evidence>
<keyword evidence="11 16" id="KW-0378">Hydrolase</keyword>
<evidence type="ECO:0000256" key="10">
    <source>
        <dbReference type="ARBA" id="ARBA00022750"/>
    </source>
</evidence>
<dbReference type="STRING" id="933388.S7ZQT4"/>
<evidence type="ECO:0000313" key="19">
    <source>
        <dbReference type="EMBL" id="EPS32764.1"/>
    </source>
</evidence>
<dbReference type="GO" id="GO:0006508">
    <property type="term" value="P:proteolysis"/>
    <property type="evidence" value="ECO:0007669"/>
    <property type="project" value="UniProtKB-KW"/>
</dbReference>
<evidence type="ECO:0000256" key="14">
    <source>
        <dbReference type="ARBA" id="ARBA00023180"/>
    </source>
</evidence>
<protein>
    <recommendedName>
        <fullName evidence="6">penicillopepsin</fullName>
        <ecNumber evidence="6">3.4.23.20</ecNumber>
    </recommendedName>
</protein>
<dbReference type="OrthoDB" id="2747330at2759"/>
<evidence type="ECO:0000256" key="16">
    <source>
        <dbReference type="RuleBase" id="RU000454"/>
    </source>
</evidence>
<dbReference type="Pfam" id="PF00026">
    <property type="entry name" value="Asp"/>
    <property type="match status" value="1"/>
</dbReference>
<proteinExistence type="inferred from homology"/>
<evidence type="ECO:0000256" key="13">
    <source>
        <dbReference type="ARBA" id="ARBA00023157"/>
    </source>
</evidence>
<dbReference type="PhylomeDB" id="S7ZQT4"/>
<evidence type="ECO:0000256" key="3">
    <source>
        <dbReference type="ARBA" id="ARBA00004613"/>
    </source>
</evidence>
<evidence type="ECO:0000256" key="15">
    <source>
        <dbReference type="PIRSR" id="PIRSR601461-1"/>
    </source>
</evidence>
<feature type="signal peptide" evidence="17">
    <location>
        <begin position="1"/>
        <end position="19"/>
    </location>
</feature>
<dbReference type="InterPro" id="IPR001461">
    <property type="entry name" value="Aspartic_peptidase_A1"/>
</dbReference>
<feature type="chain" id="PRO_5004560026" description="penicillopepsin" evidence="17">
    <location>
        <begin position="20"/>
        <end position="427"/>
    </location>
</feature>
<comment type="similarity">
    <text evidence="4 16">Belongs to the peptidase A1 family.</text>
</comment>
<dbReference type="CDD" id="cd06097">
    <property type="entry name" value="Aspergillopepsin_like"/>
    <property type="match status" value="1"/>
</dbReference>
<dbReference type="InterPro" id="IPR033121">
    <property type="entry name" value="PEPTIDASE_A1"/>
</dbReference>
<keyword evidence="12" id="KW-0865">Zymogen</keyword>
<keyword evidence="7" id="KW-0964">Secreted</keyword>
<comment type="catalytic activity">
    <reaction evidence="1">
        <text>Hydrolysis of proteins with broad specificity similar to that of pepsin A, preferring hydrophobic residues at P1 and P1', but also cleaving 20-Gly-|-Glu-21 in the B chain of insulin. Clots milk, and activates trypsinogen.</text>
        <dbReference type="EC" id="3.4.23.20"/>
    </reaction>
</comment>
<evidence type="ECO:0000256" key="12">
    <source>
        <dbReference type="ARBA" id="ARBA00023145"/>
    </source>
</evidence>
<comment type="subcellular location">
    <subcellularLocation>
        <location evidence="3">Secreted</location>
    </subcellularLocation>
</comment>
<dbReference type="InterPro" id="IPR021109">
    <property type="entry name" value="Peptidase_aspartic_dom_sf"/>
</dbReference>
<comment type="function">
    <text evidence="2">Secreted aspartic endopeptidase that allows assimilation of proteinaceous substrates. The scissile peptide bond is attacked by a nucleophilic water molecule activated by two aspartic residues in the active site. Shows a broad primary substrate specificity. Favors hydrophobic residues at the P1 and P1' positions, but can also activate trypsinogen and hydrolyze the B chain of insulin between positions 'Gly-20' and 'Glu-21'.</text>
</comment>
<dbReference type="FunFam" id="2.40.70.10:FF:000024">
    <property type="entry name" value="Endothiapepsin"/>
    <property type="match status" value="1"/>
</dbReference>
<dbReference type="PANTHER" id="PTHR47966:SF23">
    <property type="entry name" value="ASPARTIC ENDOPEPTIDASE, PUTATIVE (AFU_ORTHOLOGUE AFUA_2G15950)-RELATED"/>
    <property type="match status" value="1"/>
</dbReference>
<evidence type="ECO:0000256" key="17">
    <source>
        <dbReference type="SAM" id="SignalP"/>
    </source>
</evidence>
<feature type="domain" description="Peptidase A1" evidence="18">
    <location>
        <begin position="109"/>
        <end position="424"/>
    </location>
</feature>
<keyword evidence="10 16" id="KW-0064">Aspartyl protease</keyword>
<dbReference type="eggNOG" id="KOG1339">
    <property type="taxonomic scope" value="Eukaryota"/>
</dbReference>
<organism evidence="19 20">
    <name type="scientific">Penicillium oxalicum (strain 114-2 / CGMCC 5302)</name>
    <name type="common">Penicillium decumbens</name>
    <dbReference type="NCBI Taxonomy" id="933388"/>
    <lineage>
        <taxon>Eukaryota</taxon>
        <taxon>Fungi</taxon>
        <taxon>Dikarya</taxon>
        <taxon>Ascomycota</taxon>
        <taxon>Pezizomycotina</taxon>
        <taxon>Eurotiomycetes</taxon>
        <taxon>Eurotiomycetidae</taxon>
        <taxon>Eurotiales</taxon>
        <taxon>Aspergillaceae</taxon>
        <taxon>Penicillium</taxon>
    </lineage>
</organism>
<dbReference type="EC" id="3.4.23.20" evidence="6"/>
<name>S7ZQT4_PENO1</name>
<dbReference type="PROSITE" id="PS51767">
    <property type="entry name" value="PEPTIDASE_A1"/>
    <property type="match status" value="1"/>
</dbReference>
<keyword evidence="13" id="KW-1015">Disulfide bond</keyword>
<evidence type="ECO:0000256" key="2">
    <source>
        <dbReference type="ARBA" id="ARBA00002983"/>
    </source>
</evidence>
<evidence type="ECO:0000256" key="6">
    <source>
        <dbReference type="ARBA" id="ARBA00013206"/>
    </source>
</evidence>